<dbReference type="RefSeq" id="WP_189582005.1">
    <property type="nucleotide sequence ID" value="NZ_BMYV01000001.1"/>
</dbReference>
<keyword evidence="2" id="KW-1003">Cell membrane</keyword>
<reference evidence="7 8" key="1">
    <citation type="journal article" date="2014" name="Int. J. Syst. Evol. Microbiol.">
        <title>Complete genome sequence of Corynebacterium casei LMG S-19264T (=DSM 44701T), isolated from a smear-ripened cheese.</title>
        <authorList>
            <consortium name="US DOE Joint Genome Institute (JGI-PGF)"/>
            <person name="Walter F."/>
            <person name="Albersmeier A."/>
            <person name="Kalinowski J."/>
            <person name="Ruckert C."/>
        </authorList>
    </citation>
    <scope>NUCLEOTIDE SEQUENCE [LARGE SCALE GENOMIC DNA]</scope>
    <source>
        <strain evidence="7 8">KCTC 23968</strain>
    </source>
</reference>
<feature type="transmembrane region" description="Helical" evidence="6">
    <location>
        <begin position="336"/>
        <end position="358"/>
    </location>
</feature>
<feature type="transmembrane region" description="Helical" evidence="6">
    <location>
        <begin position="309"/>
        <end position="330"/>
    </location>
</feature>
<gene>
    <name evidence="7" type="ORF">GCM10011309_09460</name>
</gene>
<keyword evidence="8" id="KW-1185">Reference proteome</keyword>
<dbReference type="Proteomes" id="UP000600865">
    <property type="component" value="Unassembled WGS sequence"/>
</dbReference>
<comment type="caution">
    <text evidence="7">The sequence shown here is derived from an EMBL/GenBank/DDBJ whole genome shotgun (WGS) entry which is preliminary data.</text>
</comment>
<keyword evidence="5 6" id="KW-0472">Membrane</keyword>
<evidence type="ECO:0000256" key="4">
    <source>
        <dbReference type="ARBA" id="ARBA00022989"/>
    </source>
</evidence>
<accession>A0A918KGF0</accession>
<evidence type="ECO:0000256" key="3">
    <source>
        <dbReference type="ARBA" id="ARBA00022692"/>
    </source>
</evidence>
<feature type="transmembrane region" description="Helical" evidence="6">
    <location>
        <begin position="16"/>
        <end position="36"/>
    </location>
</feature>
<feature type="transmembrane region" description="Helical" evidence="6">
    <location>
        <begin position="103"/>
        <end position="121"/>
    </location>
</feature>
<evidence type="ECO:0000256" key="1">
    <source>
        <dbReference type="ARBA" id="ARBA00004651"/>
    </source>
</evidence>
<name>A0A918KGF0_9PROT</name>
<keyword evidence="4 6" id="KW-1133">Transmembrane helix</keyword>
<dbReference type="Pfam" id="PF03739">
    <property type="entry name" value="LptF_LptG"/>
    <property type="match status" value="1"/>
</dbReference>
<evidence type="ECO:0000313" key="7">
    <source>
        <dbReference type="EMBL" id="GGX61617.1"/>
    </source>
</evidence>
<dbReference type="InterPro" id="IPR005495">
    <property type="entry name" value="LptG/LptF_permease"/>
</dbReference>
<proteinExistence type="predicted"/>
<feature type="transmembrane region" description="Helical" evidence="6">
    <location>
        <begin position="64"/>
        <end position="82"/>
    </location>
</feature>
<keyword evidence="3 6" id="KW-0812">Transmembrane</keyword>
<dbReference type="AlphaFoldDB" id="A0A918KGF0"/>
<evidence type="ECO:0000256" key="5">
    <source>
        <dbReference type="ARBA" id="ARBA00023136"/>
    </source>
</evidence>
<dbReference type="EMBL" id="BMYV01000001">
    <property type="protein sequence ID" value="GGX61617.1"/>
    <property type="molecule type" value="Genomic_DNA"/>
</dbReference>
<dbReference type="PANTHER" id="PTHR33529:SF2">
    <property type="entry name" value="LIPOPOLYSACCHARIDE EXPORT SYSTEM PERMEASE PROTEIN LPTG"/>
    <property type="match status" value="1"/>
</dbReference>
<dbReference type="GO" id="GO:0015920">
    <property type="term" value="P:lipopolysaccharide transport"/>
    <property type="evidence" value="ECO:0007669"/>
    <property type="project" value="TreeGrafter"/>
</dbReference>
<dbReference type="PANTHER" id="PTHR33529">
    <property type="entry name" value="SLR0882 PROTEIN-RELATED"/>
    <property type="match status" value="1"/>
</dbReference>
<comment type="subcellular location">
    <subcellularLocation>
        <location evidence="1">Cell membrane</location>
        <topology evidence="1">Multi-pass membrane protein</topology>
    </subcellularLocation>
</comment>
<sequence length="363" mass="39352">MITRATLGRYIAGRSLRGIGLAFLIVTAIITLVDYVEGSRNLGADAALSPLQMLGLTALKVPKLIEQTVPFVVLFGVMGALSGMNRRSELTVMRAAGLSAWRFLRPALIVAALIGILWSTVVNPVASRMIGEYETRSSQITGNVQTDEIWLREGSDTAQRVIQAGSLDILGKKLNAPTFYEMRVEIDGTTTFERRFDATTAVLLTPGYWTLVDVIENAPGEPTKRTELITLPTNIAIEDLREQSGQRVSPPFWEIRSEIAANEQAGFSARELRLQLHKLLALPFLLVAMTFIAAGVSMRSVRSGGTLRLLVTGAVLGFAVFFADSVITAFGEVSILPVALAAWTVPALVLFLAISHLARIEDG</sequence>
<evidence type="ECO:0000313" key="8">
    <source>
        <dbReference type="Proteomes" id="UP000600865"/>
    </source>
</evidence>
<feature type="transmembrane region" description="Helical" evidence="6">
    <location>
        <begin position="279"/>
        <end position="297"/>
    </location>
</feature>
<dbReference type="GO" id="GO:0043190">
    <property type="term" value="C:ATP-binding cassette (ABC) transporter complex"/>
    <property type="evidence" value="ECO:0007669"/>
    <property type="project" value="TreeGrafter"/>
</dbReference>
<protein>
    <submittedName>
        <fullName evidence="7">LPS export ABC transporter permease LptG</fullName>
    </submittedName>
</protein>
<organism evidence="7 8">
    <name type="scientific">Litorimonas cladophorae</name>
    <dbReference type="NCBI Taxonomy" id="1220491"/>
    <lineage>
        <taxon>Bacteria</taxon>
        <taxon>Pseudomonadati</taxon>
        <taxon>Pseudomonadota</taxon>
        <taxon>Alphaproteobacteria</taxon>
        <taxon>Maricaulales</taxon>
        <taxon>Robiginitomaculaceae</taxon>
    </lineage>
</organism>
<evidence type="ECO:0000256" key="6">
    <source>
        <dbReference type="SAM" id="Phobius"/>
    </source>
</evidence>
<evidence type="ECO:0000256" key="2">
    <source>
        <dbReference type="ARBA" id="ARBA00022475"/>
    </source>
</evidence>